<proteinExistence type="predicted"/>
<organism evidence="1 2">
    <name type="scientific">Parasitella parasitica</name>
    <dbReference type="NCBI Taxonomy" id="35722"/>
    <lineage>
        <taxon>Eukaryota</taxon>
        <taxon>Fungi</taxon>
        <taxon>Fungi incertae sedis</taxon>
        <taxon>Mucoromycota</taxon>
        <taxon>Mucoromycotina</taxon>
        <taxon>Mucoromycetes</taxon>
        <taxon>Mucorales</taxon>
        <taxon>Mucorineae</taxon>
        <taxon>Mucoraceae</taxon>
        <taxon>Parasitella</taxon>
    </lineage>
</organism>
<keyword evidence="2" id="KW-1185">Reference proteome</keyword>
<reference evidence="1 2" key="1">
    <citation type="submission" date="2014-09" db="EMBL/GenBank/DDBJ databases">
        <authorList>
            <person name="Ellenberger Sabrina"/>
        </authorList>
    </citation>
    <scope>NUCLEOTIDE SEQUENCE [LARGE SCALE GENOMIC DNA]</scope>
    <source>
        <strain evidence="1 2">CBS 412.66</strain>
    </source>
</reference>
<evidence type="ECO:0000313" key="1">
    <source>
        <dbReference type="EMBL" id="CEP11244.1"/>
    </source>
</evidence>
<accession>A0A0B7N8C7</accession>
<sequence>MAQEQDILPYDDDGSVAGSSFQIDIDQAQQETTEHSLESAVAGLEAKIKGARKKLQDIHMFSGREYSPEAKQAADKIANDIEWYKKNFENSYLIVLQSIKPINLKDIPKFQIIGQAKRYPD</sequence>
<gene>
    <name evidence="1" type="primary">PARPA_05063.1 scaffold 16275</name>
</gene>
<dbReference type="Proteomes" id="UP000054107">
    <property type="component" value="Unassembled WGS sequence"/>
</dbReference>
<evidence type="ECO:0000313" key="2">
    <source>
        <dbReference type="Proteomes" id="UP000054107"/>
    </source>
</evidence>
<dbReference type="AlphaFoldDB" id="A0A0B7N8C7"/>
<name>A0A0B7N8C7_9FUNG</name>
<protein>
    <submittedName>
        <fullName evidence="1">Uncharacterized protein</fullName>
    </submittedName>
</protein>
<dbReference type="EMBL" id="LN725901">
    <property type="protein sequence ID" value="CEP11244.1"/>
    <property type="molecule type" value="Genomic_DNA"/>
</dbReference>